<organism evidence="1 2">
    <name type="scientific">Candidatus Magnetoglobus multicellularis str. Araruama</name>
    <dbReference type="NCBI Taxonomy" id="890399"/>
    <lineage>
        <taxon>Bacteria</taxon>
        <taxon>Pseudomonadati</taxon>
        <taxon>Thermodesulfobacteriota</taxon>
        <taxon>Desulfobacteria</taxon>
        <taxon>Desulfobacterales</taxon>
        <taxon>Desulfobacteraceae</taxon>
        <taxon>Candidatus Magnetoglobus</taxon>
    </lineage>
</organism>
<proteinExistence type="predicted"/>
<dbReference type="Proteomes" id="UP000189670">
    <property type="component" value="Unassembled WGS sequence"/>
</dbReference>
<protein>
    <submittedName>
        <fullName evidence="1">PglZ domain protein</fullName>
    </submittedName>
</protein>
<name>A0A1V1PHR4_9BACT</name>
<evidence type="ECO:0000313" key="1">
    <source>
        <dbReference type="EMBL" id="ETR74235.1"/>
    </source>
</evidence>
<comment type="caution">
    <text evidence="1">The sequence shown here is derived from an EMBL/GenBank/DDBJ whole genome shotgun (WGS) entry which is preliminary data.</text>
</comment>
<accession>A0A1V1PHR4</accession>
<dbReference type="EMBL" id="ATBP01000015">
    <property type="protein sequence ID" value="ETR74235.1"/>
    <property type="molecule type" value="Genomic_DNA"/>
</dbReference>
<gene>
    <name evidence="1" type="ORF">OMM_00345</name>
</gene>
<evidence type="ECO:0000313" key="2">
    <source>
        <dbReference type="Proteomes" id="UP000189670"/>
    </source>
</evidence>
<reference evidence="2" key="1">
    <citation type="submission" date="2012-11" db="EMBL/GenBank/DDBJ databases">
        <authorList>
            <person name="Lucero-Rivera Y.E."/>
            <person name="Tovar-Ramirez D."/>
        </authorList>
    </citation>
    <scope>NUCLEOTIDE SEQUENCE [LARGE SCALE GENOMIC DNA]</scope>
    <source>
        <strain evidence="2">Araruama</strain>
    </source>
</reference>
<sequence>MSIITDHIKKKLEKDIRTSGLLVWLDKENEFIHLVDTWINQKKEGLFPYDIFAFRGSFLELMIEAKEVLSDKYMPKCVIHMPGFNAHEVKQTPVLEAYKAGKRWRISLHTMIREAAQGRLSEKQISFLLSKKGLTLSKADTFITDNEGIPQEIQQLLNKYGEDGFVLEFIKNPDQINKDMCLPSENCFPILISYFDKLIGLDHKWQLDWNLDKVNYSHPDNQVDLLISFLMLMEFVHDLRCDPGSERLMRLKKNKRNIQKNQAKYFIN</sequence>
<dbReference type="AlphaFoldDB" id="A0A1V1PHR4"/>